<reference evidence="2" key="1">
    <citation type="submission" date="2007-07" db="EMBL/GenBank/DDBJ databases">
        <title>PCAP assembly of the Caenorhabditis remanei genome.</title>
        <authorList>
            <consortium name="The Caenorhabditis remanei Sequencing Consortium"/>
            <person name="Wilson R.K."/>
        </authorList>
    </citation>
    <scope>NUCLEOTIDE SEQUENCE [LARGE SCALE GENOMIC DNA]</scope>
    <source>
        <strain evidence="2">PB4641</strain>
    </source>
</reference>
<dbReference type="AlphaFoldDB" id="E3MER4"/>
<proteinExistence type="predicted"/>
<name>E3MER4_CAERE</name>
<gene>
    <name evidence="2" type="ORF">CRE_21836</name>
</gene>
<dbReference type="STRING" id="31234.E3MER4"/>
<organism evidence="3">
    <name type="scientific">Caenorhabditis remanei</name>
    <name type="common">Caenorhabditis vulgaris</name>
    <dbReference type="NCBI Taxonomy" id="31234"/>
    <lineage>
        <taxon>Eukaryota</taxon>
        <taxon>Metazoa</taxon>
        <taxon>Ecdysozoa</taxon>
        <taxon>Nematoda</taxon>
        <taxon>Chromadorea</taxon>
        <taxon>Rhabditida</taxon>
        <taxon>Rhabditina</taxon>
        <taxon>Rhabditomorpha</taxon>
        <taxon>Rhabditoidea</taxon>
        <taxon>Rhabditidae</taxon>
        <taxon>Peloderinae</taxon>
        <taxon>Caenorhabditis</taxon>
    </lineage>
</organism>
<feature type="compositionally biased region" description="Low complexity" evidence="1">
    <location>
        <begin position="16"/>
        <end position="26"/>
    </location>
</feature>
<sequence length="218" mass="25009">MGANQSHNDTDDSESSESSKSSNSYDSADDSYDSDCSTTEEISHLENYPDPLGRFKSIFVIKNISKIIENMDIKPTHHSKWFHKMNVSFSHGISLINPRTTLCFYVACRVKNTVKSFWKVKANVIIKIQSFTMERGTITINCGELCFSLRDSNMLALHGRTNLHLVDLLGEYHTWLNRKKSIKKKDVEDLDIEMMSGEIMKAIVKRVFEVGWKMDEEN</sequence>
<dbReference type="HOGENOM" id="CLU_1267947_0_0_1"/>
<dbReference type="InParanoid" id="E3MER4"/>
<evidence type="ECO:0000256" key="1">
    <source>
        <dbReference type="SAM" id="MobiDB-lite"/>
    </source>
</evidence>
<accession>E3MER4</accession>
<evidence type="ECO:0000313" key="2">
    <source>
        <dbReference type="EMBL" id="EFP00507.1"/>
    </source>
</evidence>
<evidence type="ECO:0000313" key="3">
    <source>
        <dbReference type="Proteomes" id="UP000008281"/>
    </source>
</evidence>
<protein>
    <submittedName>
        <fullName evidence="2">Uncharacterized protein</fullName>
    </submittedName>
</protein>
<dbReference type="Proteomes" id="UP000008281">
    <property type="component" value="Unassembled WGS sequence"/>
</dbReference>
<dbReference type="EMBL" id="DS268439">
    <property type="protein sequence ID" value="EFP00507.1"/>
    <property type="molecule type" value="Genomic_DNA"/>
</dbReference>
<feature type="region of interest" description="Disordered" evidence="1">
    <location>
        <begin position="1"/>
        <end position="36"/>
    </location>
</feature>
<keyword evidence="3" id="KW-1185">Reference proteome</keyword>